<dbReference type="Pfam" id="PF12796">
    <property type="entry name" value="Ank_2"/>
    <property type="match status" value="1"/>
</dbReference>
<organism evidence="2 3">
    <name type="scientific">Ectocarpus siliculosus</name>
    <name type="common">Brown alga</name>
    <name type="synonym">Conferva siliculosa</name>
    <dbReference type="NCBI Taxonomy" id="2880"/>
    <lineage>
        <taxon>Eukaryota</taxon>
        <taxon>Sar</taxon>
        <taxon>Stramenopiles</taxon>
        <taxon>Ochrophyta</taxon>
        <taxon>PX clade</taxon>
        <taxon>Phaeophyceae</taxon>
        <taxon>Ectocarpales</taxon>
        <taxon>Ectocarpaceae</taxon>
        <taxon>Ectocarpus</taxon>
    </lineage>
</organism>
<dbReference type="AlphaFoldDB" id="D7FWH3"/>
<dbReference type="EMBL" id="FN648494">
    <property type="protein sequence ID" value="CBJ32061.1"/>
    <property type="molecule type" value="Genomic_DNA"/>
</dbReference>
<dbReference type="SUPFAM" id="SSF48403">
    <property type="entry name" value="Ankyrin repeat"/>
    <property type="match status" value="1"/>
</dbReference>
<proteinExistence type="predicted"/>
<protein>
    <submittedName>
        <fullName evidence="2">Uncharacterized protein</fullName>
    </submittedName>
</protein>
<dbReference type="InterPro" id="IPR036770">
    <property type="entry name" value="Ankyrin_rpt-contain_sf"/>
</dbReference>
<name>D7FWH3_ECTSI</name>
<feature type="region of interest" description="Disordered" evidence="1">
    <location>
        <begin position="157"/>
        <end position="180"/>
    </location>
</feature>
<feature type="compositionally biased region" description="Basic and acidic residues" evidence="1">
    <location>
        <begin position="1"/>
        <end position="10"/>
    </location>
</feature>
<evidence type="ECO:0000313" key="2">
    <source>
        <dbReference type="EMBL" id="CBJ32061.1"/>
    </source>
</evidence>
<accession>D7FWH3</accession>
<gene>
    <name evidence="2" type="ORF">Esi_0306_0006</name>
</gene>
<dbReference type="OrthoDB" id="10282306at2759"/>
<dbReference type="Proteomes" id="UP000002630">
    <property type="component" value="Linkage Group LG27"/>
</dbReference>
<evidence type="ECO:0000313" key="3">
    <source>
        <dbReference type="Proteomes" id="UP000002630"/>
    </source>
</evidence>
<keyword evidence="3" id="KW-1185">Reference proteome</keyword>
<sequence>MPSESLPRDDEGSETPVFKRRKTAASPLLATPARVLSQIQNGDTLDTGRVLQALCNAVISSSVDEDEDPHALKLLAELLAEDGVDPNAGDEALWDNYGGSPLYQACALDLPCTAKALLDHGASVVQVYKGQTPLQAALAQKKSRCVKVIMEHIEKLETQAREGRGGKGPRRSNHGSQCER</sequence>
<dbReference type="InterPro" id="IPR002110">
    <property type="entry name" value="Ankyrin_rpt"/>
</dbReference>
<dbReference type="EMBL" id="FN649752">
    <property type="protein sequence ID" value="CBJ32061.1"/>
    <property type="molecule type" value="Genomic_DNA"/>
</dbReference>
<dbReference type="InParanoid" id="D7FWH3"/>
<evidence type="ECO:0000256" key="1">
    <source>
        <dbReference type="SAM" id="MobiDB-lite"/>
    </source>
</evidence>
<feature type="region of interest" description="Disordered" evidence="1">
    <location>
        <begin position="1"/>
        <end position="23"/>
    </location>
</feature>
<reference evidence="2 3" key="1">
    <citation type="journal article" date="2010" name="Nature">
        <title>The Ectocarpus genome and the independent evolution of multicellularity in brown algae.</title>
        <authorList>
            <person name="Cock J.M."/>
            <person name="Sterck L."/>
            <person name="Rouze P."/>
            <person name="Scornet D."/>
            <person name="Allen A.E."/>
            <person name="Amoutzias G."/>
            <person name="Anthouard V."/>
            <person name="Artiguenave F."/>
            <person name="Aury J.M."/>
            <person name="Badger J.H."/>
            <person name="Beszteri B."/>
            <person name="Billiau K."/>
            <person name="Bonnet E."/>
            <person name="Bothwell J.H."/>
            <person name="Bowler C."/>
            <person name="Boyen C."/>
            <person name="Brownlee C."/>
            <person name="Carrano C.J."/>
            <person name="Charrier B."/>
            <person name="Cho G.Y."/>
            <person name="Coelho S.M."/>
            <person name="Collen J."/>
            <person name="Corre E."/>
            <person name="Da Silva C."/>
            <person name="Delage L."/>
            <person name="Delaroque N."/>
            <person name="Dittami S.M."/>
            <person name="Doulbeau S."/>
            <person name="Elias M."/>
            <person name="Farnham G."/>
            <person name="Gachon C.M."/>
            <person name="Gschloessl B."/>
            <person name="Heesch S."/>
            <person name="Jabbari K."/>
            <person name="Jubin C."/>
            <person name="Kawai H."/>
            <person name="Kimura K."/>
            <person name="Kloareg B."/>
            <person name="Kupper F.C."/>
            <person name="Lang D."/>
            <person name="Le Bail A."/>
            <person name="Leblanc C."/>
            <person name="Lerouge P."/>
            <person name="Lohr M."/>
            <person name="Lopez P.J."/>
            <person name="Martens C."/>
            <person name="Maumus F."/>
            <person name="Michel G."/>
            <person name="Miranda-Saavedra D."/>
            <person name="Morales J."/>
            <person name="Moreau H."/>
            <person name="Motomura T."/>
            <person name="Nagasato C."/>
            <person name="Napoli C.A."/>
            <person name="Nelson D.R."/>
            <person name="Nyvall-Collen P."/>
            <person name="Peters A.F."/>
            <person name="Pommier C."/>
            <person name="Potin P."/>
            <person name="Poulain J."/>
            <person name="Quesneville H."/>
            <person name="Read B."/>
            <person name="Rensing S.A."/>
            <person name="Ritter A."/>
            <person name="Rousvoal S."/>
            <person name="Samanta M."/>
            <person name="Samson G."/>
            <person name="Schroeder D.C."/>
            <person name="Segurens B."/>
            <person name="Strittmatter M."/>
            <person name="Tonon T."/>
            <person name="Tregear J.W."/>
            <person name="Valentin K."/>
            <person name="von Dassow P."/>
            <person name="Yamagishi T."/>
            <person name="Van de Peer Y."/>
            <person name="Wincker P."/>
        </authorList>
    </citation>
    <scope>NUCLEOTIDE SEQUENCE [LARGE SCALE GENOMIC DNA]</scope>
    <source>
        <strain evidence="3">Ec32 / CCAP1310/4</strain>
    </source>
</reference>
<dbReference type="Gene3D" id="1.25.40.20">
    <property type="entry name" value="Ankyrin repeat-containing domain"/>
    <property type="match status" value="1"/>
</dbReference>